<organism evidence="3 4">
    <name type="scientific">Psilocybe cf. subviscida</name>
    <dbReference type="NCBI Taxonomy" id="2480587"/>
    <lineage>
        <taxon>Eukaryota</taxon>
        <taxon>Fungi</taxon>
        <taxon>Dikarya</taxon>
        <taxon>Basidiomycota</taxon>
        <taxon>Agaricomycotina</taxon>
        <taxon>Agaricomycetes</taxon>
        <taxon>Agaricomycetidae</taxon>
        <taxon>Agaricales</taxon>
        <taxon>Agaricineae</taxon>
        <taxon>Strophariaceae</taxon>
        <taxon>Psilocybe</taxon>
    </lineage>
</organism>
<dbReference type="SUPFAM" id="SSF158694">
    <property type="entry name" value="UraD-Like"/>
    <property type="match status" value="1"/>
</dbReference>
<comment type="caution">
    <text evidence="3">The sequence shown here is derived from an EMBL/GenBank/DDBJ whole genome shotgun (WGS) entry which is preliminary data.</text>
</comment>
<gene>
    <name evidence="3" type="ORF">D9619_006335</name>
</gene>
<dbReference type="PANTHER" id="PTHR37987:SF1">
    <property type="entry name" value="OXO-4-HYDROXY-4-CARBOXY-5-UREIDOIMIDAZOLINE DECARBOXYLASE DOMAIN-CONTAINING PROTEIN"/>
    <property type="match status" value="1"/>
</dbReference>
<keyword evidence="1" id="KW-0659">Purine metabolism</keyword>
<keyword evidence="4" id="KW-1185">Reference proteome</keyword>
<feature type="domain" description="Oxo-4-hydroxy-4-carboxy-5-ureidoimidazoline decarboxylase" evidence="2">
    <location>
        <begin position="19"/>
        <end position="151"/>
    </location>
</feature>
<dbReference type="EMBL" id="JAACJJ010000042">
    <property type="protein sequence ID" value="KAF5316007.1"/>
    <property type="molecule type" value="Genomic_DNA"/>
</dbReference>
<dbReference type="GO" id="GO:0006144">
    <property type="term" value="P:purine nucleobase metabolic process"/>
    <property type="evidence" value="ECO:0007669"/>
    <property type="project" value="UniProtKB-KW"/>
</dbReference>
<dbReference type="AlphaFoldDB" id="A0A8H5B3S4"/>
<dbReference type="InterPro" id="IPR036778">
    <property type="entry name" value="OHCU_decarboxylase_sf"/>
</dbReference>
<sequence length="203" mass="21748">MSNKLPTLVEIQSAPSSSTSPLAHTLDLLFEHSPVLVNVLEPQVSAALKSSTGPLASYAHLVEIALAELAKWNDEAQAQFIAGHPHIGESKNLSALSSKEQGAALPTPTPPEVLARLEYLNACYEKKYPGLRYITFVNGRSRAVIAAEMEGVLGLAPDDTPAPESISSEGTEFGSRWWKAELRRAVHDIGMIAKSRLGPLGAK</sequence>
<dbReference type="Gene3D" id="1.10.3330.10">
    <property type="entry name" value="Oxo-4-hydroxy-4-carboxy-5-ureidoimidazoline decarboxylase"/>
    <property type="match status" value="1"/>
</dbReference>
<proteinExistence type="predicted"/>
<protein>
    <recommendedName>
        <fullName evidence="2">Oxo-4-hydroxy-4-carboxy-5-ureidoimidazoline decarboxylase domain-containing protein</fullName>
    </recommendedName>
</protein>
<evidence type="ECO:0000313" key="4">
    <source>
        <dbReference type="Proteomes" id="UP000567179"/>
    </source>
</evidence>
<dbReference type="Proteomes" id="UP000567179">
    <property type="component" value="Unassembled WGS sequence"/>
</dbReference>
<evidence type="ECO:0000259" key="2">
    <source>
        <dbReference type="Pfam" id="PF09349"/>
    </source>
</evidence>
<evidence type="ECO:0000313" key="3">
    <source>
        <dbReference type="EMBL" id="KAF5316007.1"/>
    </source>
</evidence>
<dbReference type="PANTHER" id="PTHR37987">
    <property type="entry name" value="CHROMOSOME 9, WHOLE GENOME SHOTGUN SEQUENCE"/>
    <property type="match status" value="1"/>
</dbReference>
<dbReference type="Pfam" id="PF09349">
    <property type="entry name" value="OHCU_decarbox"/>
    <property type="match status" value="1"/>
</dbReference>
<dbReference type="InterPro" id="IPR018020">
    <property type="entry name" value="OHCU_decarboxylase"/>
</dbReference>
<reference evidence="3 4" key="1">
    <citation type="journal article" date="2020" name="ISME J.">
        <title>Uncovering the hidden diversity of litter-decomposition mechanisms in mushroom-forming fungi.</title>
        <authorList>
            <person name="Floudas D."/>
            <person name="Bentzer J."/>
            <person name="Ahren D."/>
            <person name="Johansson T."/>
            <person name="Persson P."/>
            <person name="Tunlid A."/>
        </authorList>
    </citation>
    <scope>NUCLEOTIDE SEQUENCE [LARGE SCALE GENOMIC DNA]</scope>
    <source>
        <strain evidence="3 4">CBS 101986</strain>
    </source>
</reference>
<name>A0A8H5B3S4_9AGAR</name>
<accession>A0A8H5B3S4</accession>
<evidence type="ECO:0000256" key="1">
    <source>
        <dbReference type="ARBA" id="ARBA00022631"/>
    </source>
</evidence>
<dbReference type="OrthoDB" id="5398391at2759"/>